<dbReference type="Proteomes" id="UP000179920">
    <property type="component" value="Chromosome IV"/>
</dbReference>
<organism evidence="1 2">
    <name type="scientific">Ustilago bromivora</name>
    <dbReference type="NCBI Taxonomy" id="307758"/>
    <lineage>
        <taxon>Eukaryota</taxon>
        <taxon>Fungi</taxon>
        <taxon>Dikarya</taxon>
        <taxon>Basidiomycota</taxon>
        <taxon>Ustilaginomycotina</taxon>
        <taxon>Ustilaginomycetes</taxon>
        <taxon>Ustilaginales</taxon>
        <taxon>Ustilaginaceae</taxon>
        <taxon>Ustilago</taxon>
    </lineage>
</organism>
<accession>A0A1K0H5B1</accession>
<name>A0A1K0H5B1_9BASI</name>
<evidence type="ECO:0000313" key="2">
    <source>
        <dbReference type="Proteomes" id="UP000179920"/>
    </source>
</evidence>
<reference evidence="2" key="1">
    <citation type="submission" date="2016-04" db="EMBL/GenBank/DDBJ databases">
        <authorList>
            <person name="Guldener U."/>
            <person name="Guldener U."/>
        </authorList>
    </citation>
    <scope>NUCLEOTIDE SEQUENCE [LARGE SCALE GENOMIC DNA]</scope>
    <source>
        <strain evidence="2">UB2112</strain>
    </source>
</reference>
<protein>
    <submittedName>
        <fullName evidence="1">Uncharacterized protein</fullName>
    </submittedName>
</protein>
<evidence type="ECO:0000313" key="1">
    <source>
        <dbReference type="EMBL" id="SAM81357.1"/>
    </source>
</evidence>
<dbReference type="OrthoDB" id="10290938at2759"/>
<proteinExistence type="predicted"/>
<dbReference type="AlphaFoldDB" id="A0A1K0H5B1"/>
<gene>
    <name evidence="1" type="ORF">UBRO_02914</name>
</gene>
<sequence length="111" mass="12357">MVKLNAMLESHGRDTVDHQQMPAIKLHDSFRGIGPLEHFVSRSFSETFATLTTIVVTGVLDDFGIESQGAARQSIACTETRQSEAATAMARMAERGGAEWKRRGGWERFSW</sequence>
<dbReference type="EMBL" id="LT558120">
    <property type="protein sequence ID" value="SAM81357.1"/>
    <property type="molecule type" value="Genomic_DNA"/>
</dbReference>